<dbReference type="AlphaFoldDB" id="T1KBP4"/>
<accession>T1KBP4</accession>
<name>T1KBP4_TETUR</name>
<evidence type="ECO:0000313" key="1">
    <source>
        <dbReference type="EnsemblMetazoa" id="tetur08g04800.1"/>
    </source>
</evidence>
<keyword evidence="2" id="KW-1185">Reference proteome</keyword>
<protein>
    <submittedName>
        <fullName evidence="1">Uncharacterized protein</fullName>
    </submittedName>
</protein>
<dbReference type="Proteomes" id="UP000015104">
    <property type="component" value="Unassembled WGS sequence"/>
</dbReference>
<dbReference type="HOGENOM" id="CLU_1490873_0_0_1"/>
<evidence type="ECO:0000313" key="2">
    <source>
        <dbReference type="Proteomes" id="UP000015104"/>
    </source>
</evidence>
<dbReference type="EMBL" id="CAEY01001954">
    <property type="status" value="NOT_ANNOTATED_CDS"/>
    <property type="molecule type" value="Genomic_DNA"/>
</dbReference>
<organism evidence="1 2">
    <name type="scientific">Tetranychus urticae</name>
    <name type="common">Two-spotted spider mite</name>
    <dbReference type="NCBI Taxonomy" id="32264"/>
    <lineage>
        <taxon>Eukaryota</taxon>
        <taxon>Metazoa</taxon>
        <taxon>Ecdysozoa</taxon>
        <taxon>Arthropoda</taxon>
        <taxon>Chelicerata</taxon>
        <taxon>Arachnida</taxon>
        <taxon>Acari</taxon>
        <taxon>Acariformes</taxon>
        <taxon>Trombidiformes</taxon>
        <taxon>Prostigmata</taxon>
        <taxon>Eleutherengona</taxon>
        <taxon>Raphignathae</taxon>
        <taxon>Tetranychoidea</taxon>
        <taxon>Tetranychidae</taxon>
        <taxon>Tetranychus</taxon>
    </lineage>
</organism>
<reference evidence="2" key="1">
    <citation type="submission" date="2011-08" db="EMBL/GenBank/DDBJ databases">
        <authorList>
            <person name="Rombauts S."/>
        </authorList>
    </citation>
    <scope>NUCLEOTIDE SEQUENCE</scope>
    <source>
        <strain evidence="2">London</strain>
    </source>
</reference>
<dbReference type="EnsemblMetazoa" id="tetur08g04800.1">
    <property type="protein sequence ID" value="tetur08g04800.1"/>
    <property type="gene ID" value="tetur08g04800"/>
</dbReference>
<reference evidence="1" key="2">
    <citation type="submission" date="2015-06" db="UniProtKB">
        <authorList>
            <consortium name="EnsemblMetazoa"/>
        </authorList>
    </citation>
    <scope>IDENTIFICATION</scope>
</reference>
<sequence length="181" mass="20707">MIVEFYKHTKRPEELNPSNRVEVTISANPSNGTFQALLYLKDTTNLNNSGIDDWMLEGDLLFKDVHSVKIVRLPRESNPSDRVEVTLSVNPSNGLFQALLYLKDTTNLNNSGIDDWMLEGDVSRLDFQSVCINDRVVRKYRYYIGIKIKIIKIRVKTIRVIGHRCALVPLPQTHPQSLEVP</sequence>
<proteinExistence type="predicted"/>